<protein>
    <submittedName>
        <fullName evidence="1">Toprim-like</fullName>
    </submittedName>
</protein>
<name>A0A450WT64_9GAMM</name>
<gene>
    <name evidence="1" type="ORF">BECKLFY1418C_GA0070996_10692</name>
</gene>
<dbReference type="SUPFAM" id="SSF56731">
    <property type="entry name" value="DNA primase core"/>
    <property type="match status" value="1"/>
</dbReference>
<reference evidence="1" key="1">
    <citation type="submission" date="2019-02" db="EMBL/GenBank/DDBJ databases">
        <authorList>
            <person name="Gruber-Vodicka R. H."/>
            <person name="Seah K. B. B."/>
        </authorList>
    </citation>
    <scope>NUCLEOTIDE SEQUENCE</scope>
    <source>
        <strain evidence="1">BECK_BY7</strain>
    </source>
</reference>
<sequence>MIDPIITDIRKSLNTEYGFQKKGDFLRGKCPACDKKEAWTRADRPFVVFCNRGNKCGERFTARELFPNIFDNFSKRYPTTKDDPDATARAYLLHNRGFDLASIRGRWRQGTIRIDDRYRETVRFLLWEGHYWERIIDNDAIRRLGYKAHFSAGSSYAGRHWQVDEQLTLAAGERCFIVEGIFHAIALTQAGKKAVASFSSNNFPRKFVETHRGKGIIWCLAFDNDPVGRKRILTNKKKLDDLKEQVEVHLAPKGLDWDECLQREEMGKKSFWSDCLHRGRLLTAKDAVEMAWILYLRYRKSVQLVEFGNELHTIKFEDNSGKLAEYMANLGDEPTEAGLDIFRSNSTIRRISNCVHEFLHIEHDPIMDEQIYAFRIRYGNGNPDQIIRISGHCLENPASWNKALLTHAKFGTFDGALGDLKALKSRWIRRVFTISSLPFLGYDKSTGTYVFQEFAIRQGKEIPFNENGYFELNKRVGIKTKLKTIHVHKGDPFDPFWWSDFRAVFGRMGLVALGNLVGTLFVQQIRARYESWPFLEITGAPGSGKSTLIEVLWKLIGRDGFEGIDPVKATFSNRRRTFSQGSNWPVVLIEADRHDERNISKQRAFSFDELKPLYNGRGVGGTGLPQRGAETEEPTFQGTLIISQNLMVEGSEALMERIVHIDTTKGHKRPENRPRAMRLRTMPVKQLSGFLPHVLFREEKILSLFDAVYARIYDDYQRRGQITNDRIIHNHAQIAASVQCLEAVLPMEQGWIDDAVEYLHGRALDRQDRLGGDPPLVTLFWENVDYLKSALDCDLNCSQAEKEIWINLPEYHKVTEDKHLPRIDPQELRRQLPLSRSRPLQKNGRNVSARCRRHGCLDRRGYIDPMDGQTVKVWKFDTK</sequence>
<dbReference type="Pfam" id="PF13155">
    <property type="entry name" value="Toprim_2"/>
    <property type="match status" value="1"/>
</dbReference>
<proteinExistence type="predicted"/>
<dbReference type="AlphaFoldDB" id="A0A450WT64"/>
<dbReference type="CDD" id="cd01029">
    <property type="entry name" value="TOPRIM_primases"/>
    <property type="match status" value="1"/>
</dbReference>
<organism evidence="1">
    <name type="scientific">Candidatus Kentrum sp. LFY</name>
    <dbReference type="NCBI Taxonomy" id="2126342"/>
    <lineage>
        <taxon>Bacteria</taxon>
        <taxon>Pseudomonadati</taxon>
        <taxon>Pseudomonadota</taxon>
        <taxon>Gammaproteobacteria</taxon>
        <taxon>Candidatus Kentrum</taxon>
    </lineage>
</organism>
<dbReference type="Gene3D" id="3.40.1360.10">
    <property type="match status" value="1"/>
</dbReference>
<dbReference type="EMBL" id="CAADFN010000069">
    <property type="protein sequence ID" value="VFK20190.1"/>
    <property type="molecule type" value="Genomic_DNA"/>
</dbReference>
<accession>A0A450WT64</accession>
<dbReference type="InterPro" id="IPR034154">
    <property type="entry name" value="TOPRIM_DnaG/twinkle"/>
</dbReference>
<evidence type="ECO:0000313" key="1">
    <source>
        <dbReference type="EMBL" id="VFK20190.1"/>
    </source>
</evidence>